<reference evidence="2" key="1">
    <citation type="submission" date="2020-02" db="EMBL/GenBank/DDBJ databases">
        <authorList>
            <person name="Meier V. D."/>
        </authorList>
    </citation>
    <scope>NUCLEOTIDE SEQUENCE</scope>
    <source>
        <strain evidence="2">AVDCRST_MAG45</strain>
    </source>
</reference>
<feature type="non-terminal residue" evidence="2">
    <location>
        <position position="1"/>
    </location>
</feature>
<name>A0A6J4S2J9_9ACTN</name>
<evidence type="ECO:0000256" key="1">
    <source>
        <dbReference type="SAM" id="MobiDB-lite"/>
    </source>
</evidence>
<protein>
    <submittedName>
        <fullName evidence="2">Uncharacterized protein</fullName>
    </submittedName>
</protein>
<dbReference type="EMBL" id="CADCVU010000052">
    <property type="protein sequence ID" value="CAA9487736.1"/>
    <property type="molecule type" value="Genomic_DNA"/>
</dbReference>
<organism evidence="2">
    <name type="scientific">uncultured Solirubrobacterales bacterium</name>
    <dbReference type="NCBI Taxonomy" id="768556"/>
    <lineage>
        <taxon>Bacteria</taxon>
        <taxon>Bacillati</taxon>
        <taxon>Actinomycetota</taxon>
        <taxon>Thermoleophilia</taxon>
        <taxon>Solirubrobacterales</taxon>
        <taxon>environmental samples</taxon>
    </lineage>
</organism>
<dbReference type="AlphaFoldDB" id="A0A6J4S2J9"/>
<proteinExistence type="predicted"/>
<evidence type="ECO:0000313" key="2">
    <source>
        <dbReference type="EMBL" id="CAA9487736.1"/>
    </source>
</evidence>
<feature type="compositionally biased region" description="Basic residues" evidence="1">
    <location>
        <begin position="14"/>
        <end position="25"/>
    </location>
</feature>
<feature type="region of interest" description="Disordered" evidence="1">
    <location>
        <begin position="1"/>
        <end position="63"/>
    </location>
</feature>
<sequence length="63" mass="6819">DPGTGRDGRAEGRRRVRCSLRRRPAGRPQRTAGGQLKGEVLRPAGRGDGRGGGRTGRGRERRV</sequence>
<feature type="compositionally biased region" description="Basic and acidic residues" evidence="1">
    <location>
        <begin position="1"/>
        <end position="13"/>
    </location>
</feature>
<gene>
    <name evidence="2" type="ORF">AVDCRST_MAG45-556</name>
</gene>
<feature type="non-terminal residue" evidence="2">
    <location>
        <position position="63"/>
    </location>
</feature>
<accession>A0A6J4S2J9</accession>